<evidence type="ECO:0000313" key="2">
    <source>
        <dbReference type="EMBL" id="GIL31473.1"/>
    </source>
</evidence>
<comment type="caution">
    <text evidence="2">The sequence shown here is derived from an EMBL/GenBank/DDBJ whole genome shotgun (WGS) entry which is preliminary data.</text>
</comment>
<dbReference type="SUPFAM" id="SSF54427">
    <property type="entry name" value="NTF2-like"/>
    <property type="match status" value="1"/>
</dbReference>
<dbReference type="InterPro" id="IPR032710">
    <property type="entry name" value="NTF2-like_dom_sf"/>
</dbReference>
<dbReference type="Proteomes" id="UP000614996">
    <property type="component" value="Unassembled WGS sequence"/>
</dbReference>
<dbReference type="InterPro" id="IPR027843">
    <property type="entry name" value="DUF4440"/>
</dbReference>
<evidence type="ECO:0000313" key="3">
    <source>
        <dbReference type="Proteomes" id="UP000614996"/>
    </source>
</evidence>
<organism evidence="2 3">
    <name type="scientific">Actinocatenispora comari</name>
    <dbReference type="NCBI Taxonomy" id="2807577"/>
    <lineage>
        <taxon>Bacteria</taxon>
        <taxon>Bacillati</taxon>
        <taxon>Actinomycetota</taxon>
        <taxon>Actinomycetes</taxon>
        <taxon>Micromonosporales</taxon>
        <taxon>Micromonosporaceae</taxon>
        <taxon>Actinocatenispora</taxon>
    </lineage>
</organism>
<gene>
    <name evidence="2" type="ORF">NUM_67270</name>
</gene>
<sequence>MDDPATFLRRYEQATNSHDPARLAPLIAADASYWFTDGSHHGRDAVLAAIGRTFATITDETYRIEDVTWLYRGDDQAACRYRFRWSGTVDGRAASGAGRGTAILVRGDDGWQVRHEHLSH</sequence>
<reference evidence="3" key="1">
    <citation type="journal article" date="2021" name="Int. J. Syst. Evol. Microbiol.">
        <title>Actinocatenispora comari sp. nov., an endophytic actinomycete isolated from aerial parts of Comarum salesowianum.</title>
        <authorList>
            <person name="Oyunbileg N."/>
            <person name="Iizaka Y."/>
            <person name="Hamada M."/>
            <person name="Davaapurev B.O."/>
            <person name="Fukumoto A."/>
            <person name="Tsetseg B."/>
            <person name="Kato F."/>
            <person name="Tamura T."/>
            <person name="Batkhuu J."/>
            <person name="Anzai Y."/>
        </authorList>
    </citation>
    <scope>NUCLEOTIDE SEQUENCE [LARGE SCALE GENOMIC DNA]</scope>
    <source>
        <strain evidence="3">NUM-2625</strain>
    </source>
</reference>
<dbReference type="AlphaFoldDB" id="A0A8J4AMD9"/>
<keyword evidence="3" id="KW-1185">Reference proteome</keyword>
<dbReference type="Pfam" id="PF14534">
    <property type="entry name" value="DUF4440"/>
    <property type="match status" value="1"/>
</dbReference>
<evidence type="ECO:0000259" key="1">
    <source>
        <dbReference type="Pfam" id="PF14534"/>
    </source>
</evidence>
<protein>
    <recommendedName>
        <fullName evidence="1">DUF4440 domain-containing protein</fullName>
    </recommendedName>
</protein>
<name>A0A8J4AMD9_9ACTN</name>
<feature type="domain" description="DUF4440" evidence="1">
    <location>
        <begin position="9"/>
        <end position="113"/>
    </location>
</feature>
<proteinExistence type="predicted"/>
<dbReference type="Gene3D" id="3.10.450.50">
    <property type="match status" value="1"/>
</dbReference>
<dbReference type="RefSeq" id="WP_207129054.1">
    <property type="nucleotide sequence ID" value="NZ_BOPO01000147.1"/>
</dbReference>
<accession>A0A8J4AMD9</accession>
<dbReference type="EMBL" id="BOPO01000147">
    <property type="protein sequence ID" value="GIL31473.1"/>
    <property type="molecule type" value="Genomic_DNA"/>
</dbReference>